<protein>
    <submittedName>
        <fullName evidence="3">Short-chain dehydrogenase</fullName>
    </submittedName>
</protein>
<accession>A0A679GV23</accession>
<dbReference type="RefSeq" id="WP_172434222.1">
    <property type="nucleotide sequence ID" value="NZ_AP022642.1"/>
</dbReference>
<dbReference type="GeneID" id="57399047"/>
<dbReference type="Proteomes" id="UP000501237">
    <property type="component" value="Chromosome"/>
</dbReference>
<organism evidence="3 4">
    <name type="scientific">Metapseudomonas otitidis</name>
    <dbReference type="NCBI Taxonomy" id="319939"/>
    <lineage>
        <taxon>Bacteria</taxon>
        <taxon>Pseudomonadati</taxon>
        <taxon>Pseudomonadota</taxon>
        <taxon>Gammaproteobacteria</taxon>
        <taxon>Pseudomonadales</taxon>
        <taxon>Pseudomonadaceae</taxon>
        <taxon>Metapseudomonas</taxon>
    </lineage>
</organism>
<reference evidence="3 4" key="1">
    <citation type="journal article" date="2020" name="Microbiol. Resour. Announc.">
        <title>Complete genome sequence of Pseudomonas otitidis strain MrB4, isolated from Lake Biwa in Japan.</title>
        <authorList>
            <person name="Miyazaki K."/>
            <person name="Hase E."/>
            <person name="Maruya T."/>
        </authorList>
    </citation>
    <scope>NUCLEOTIDE SEQUENCE [LARGE SCALE GENOMIC DNA]</scope>
    <source>
        <strain evidence="3 4">MrB4</strain>
    </source>
</reference>
<evidence type="ECO:0000256" key="2">
    <source>
        <dbReference type="ARBA" id="ARBA00023002"/>
    </source>
</evidence>
<dbReference type="FunFam" id="3.40.50.720:FF:000084">
    <property type="entry name" value="Short-chain dehydrogenase reductase"/>
    <property type="match status" value="1"/>
</dbReference>
<dbReference type="Pfam" id="PF13561">
    <property type="entry name" value="adh_short_C2"/>
    <property type="match status" value="1"/>
</dbReference>
<evidence type="ECO:0000313" key="3">
    <source>
        <dbReference type="EMBL" id="BCA29854.1"/>
    </source>
</evidence>
<evidence type="ECO:0000313" key="4">
    <source>
        <dbReference type="Proteomes" id="UP000501237"/>
    </source>
</evidence>
<keyword evidence="2" id="KW-0560">Oxidoreductase</keyword>
<dbReference type="Gene3D" id="3.40.50.720">
    <property type="entry name" value="NAD(P)-binding Rossmann-like Domain"/>
    <property type="match status" value="1"/>
</dbReference>
<name>A0A679GV23_9GAMM</name>
<dbReference type="PANTHER" id="PTHR43639:SF1">
    <property type="entry name" value="SHORT-CHAIN DEHYDROGENASE_REDUCTASE FAMILY PROTEIN"/>
    <property type="match status" value="1"/>
</dbReference>
<dbReference type="EMBL" id="AP022642">
    <property type="protein sequence ID" value="BCA29854.1"/>
    <property type="molecule type" value="Genomic_DNA"/>
</dbReference>
<dbReference type="NCBIfam" id="NF005559">
    <property type="entry name" value="PRK07231.1"/>
    <property type="match status" value="1"/>
</dbReference>
<dbReference type="InterPro" id="IPR002347">
    <property type="entry name" value="SDR_fam"/>
</dbReference>
<dbReference type="AlphaFoldDB" id="A0A679GV23"/>
<dbReference type="PRINTS" id="PR00081">
    <property type="entry name" value="GDHRDH"/>
</dbReference>
<dbReference type="SUPFAM" id="SSF51735">
    <property type="entry name" value="NAD(P)-binding Rossmann-fold domains"/>
    <property type="match status" value="1"/>
</dbReference>
<proteinExistence type="inferred from homology"/>
<dbReference type="GO" id="GO:0016491">
    <property type="term" value="F:oxidoreductase activity"/>
    <property type="evidence" value="ECO:0007669"/>
    <property type="project" value="UniProtKB-KW"/>
</dbReference>
<gene>
    <name evidence="3" type="ORF">PtoMrB4_38310</name>
</gene>
<dbReference type="PRINTS" id="PR00080">
    <property type="entry name" value="SDRFAMILY"/>
</dbReference>
<dbReference type="InterPro" id="IPR020904">
    <property type="entry name" value="Sc_DH/Rdtase_CS"/>
</dbReference>
<dbReference type="PANTHER" id="PTHR43639">
    <property type="entry name" value="OXIDOREDUCTASE, SHORT-CHAIN DEHYDROGENASE/REDUCTASE FAMILY (AFU_ORTHOLOGUE AFUA_5G02870)"/>
    <property type="match status" value="1"/>
</dbReference>
<dbReference type="NCBIfam" id="NF004777">
    <property type="entry name" value="PRK06123.1"/>
    <property type="match status" value="1"/>
</dbReference>
<sequence length="248" mass="26389">MRKVMLVTGASRGIGAATASLAAQRGYAVGINYRERREEAEALVNAIRAGGGEALAIQADVGVEEQVEQMFQRLDEAFGRLDVLVNNAGMLERQMRLEDMDAARFERVLRANVIGSFLCAKQAIRRLSTRHGGTGGAIVNLSSVAARIGAPDEYIDYATAKGAIDSMTLGMAKELAGEGIRVNAVRPGVIHTDIHASGGEPDRIERVRHSVPMKRGGEAEEIAAAILWLASDEASYTTGAILDVSGGR</sequence>
<dbReference type="InterPro" id="IPR036291">
    <property type="entry name" value="NAD(P)-bd_dom_sf"/>
</dbReference>
<dbReference type="KEGG" id="poj:PtoMrB4_38310"/>
<dbReference type="PROSITE" id="PS00061">
    <property type="entry name" value="ADH_SHORT"/>
    <property type="match status" value="1"/>
</dbReference>
<evidence type="ECO:0000256" key="1">
    <source>
        <dbReference type="ARBA" id="ARBA00006484"/>
    </source>
</evidence>
<comment type="similarity">
    <text evidence="1">Belongs to the short-chain dehydrogenases/reductases (SDR) family.</text>
</comment>